<dbReference type="SUPFAM" id="SSF55073">
    <property type="entry name" value="Nucleotide cyclase"/>
    <property type="match status" value="1"/>
</dbReference>
<dbReference type="STRING" id="596151.DesfrDRAFT_0634"/>
<dbReference type="InterPro" id="IPR035965">
    <property type="entry name" value="PAS-like_dom_sf"/>
</dbReference>
<dbReference type="SMART" id="SM00267">
    <property type="entry name" value="GGDEF"/>
    <property type="match status" value="1"/>
</dbReference>
<protein>
    <submittedName>
        <fullName evidence="6">Diguanylate cyclase with PAS/PAC sensor</fullName>
    </submittedName>
</protein>
<dbReference type="SMART" id="SM00086">
    <property type="entry name" value="PAC"/>
    <property type="match status" value="1"/>
</dbReference>
<dbReference type="Gene3D" id="3.30.70.270">
    <property type="match status" value="1"/>
</dbReference>
<dbReference type="NCBIfam" id="TIGR00229">
    <property type="entry name" value="sensory_box"/>
    <property type="match status" value="1"/>
</dbReference>
<dbReference type="GO" id="GO:0003824">
    <property type="term" value="F:catalytic activity"/>
    <property type="evidence" value="ECO:0007669"/>
    <property type="project" value="UniProtKB-ARBA"/>
</dbReference>
<dbReference type="SUPFAM" id="SSF55785">
    <property type="entry name" value="PYP-like sensor domain (PAS domain)"/>
    <property type="match status" value="1"/>
</dbReference>
<evidence type="ECO:0000256" key="1">
    <source>
        <dbReference type="SAM" id="Coils"/>
    </source>
</evidence>
<dbReference type="InterPro" id="IPR029787">
    <property type="entry name" value="Nucleotide_cyclase"/>
</dbReference>
<reference evidence="6 7" key="1">
    <citation type="submission" date="2010-08" db="EMBL/GenBank/DDBJ databases">
        <title>The draft genome of Desulfovibrio fructosovorans JJ.</title>
        <authorList>
            <consortium name="US DOE Joint Genome Institute (JGI-PGF)"/>
            <person name="Lucas S."/>
            <person name="Copeland A."/>
            <person name="Lapidus A."/>
            <person name="Cheng J.-F."/>
            <person name="Bruce D."/>
            <person name="Goodwin L."/>
            <person name="Pitluck S."/>
            <person name="Land M.L."/>
            <person name="Hauser L."/>
            <person name="Chang Y.-J."/>
            <person name="Jeffries C."/>
            <person name="Wall J.D."/>
            <person name="Stahl D.A."/>
            <person name="Arkin A.P."/>
            <person name="Dehal P."/>
            <person name="Stolyar S.M."/>
            <person name="Hazen T.C."/>
            <person name="Woyke T.J."/>
        </authorList>
    </citation>
    <scope>NUCLEOTIDE SEQUENCE [LARGE SCALE GENOMIC DNA]</scope>
    <source>
        <strain evidence="6 7">JJ</strain>
    </source>
</reference>
<dbReference type="Pfam" id="PF00990">
    <property type="entry name" value="GGDEF"/>
    <property type="match status" value="1"/>
</dbReference>
<dbReference type="CDD" id="cd00130">
    <property type="entry name" value="PAS"/>
    <property type="match status" value="1"/>
</dbReference>
<dbReference type="PANTHER" id="PTHR46663:SF3">
    <property type="entry name" value="SLL0267 PROTEIN"/>
    <property type="match status" value="1"/>
</dbReference>
<dbReference type="Proteomes" id="UP000006250">
    <property type="component" value="Unassembled WGS sequence"/>
</dbReference>
<keyword evidence="7" id="KW-1185">Reference proteome</keyword>
<comment type="caution">
    <text evidence="6">The sequence shown here is derived from an EMBL/GenBank/DDBJ whole genome shotgun (WGS) entry which is preliminary data.</text>
</comment>
<organism evidence="6 7">
    <name type="scientific">Solidesulfovibrio fructosivorans JJ]</name>
    <dbReference type="NCBI Taxonomy" id="596151"/>
    <lineage>
        <taxon>Bacteria</taxon>
        <taxon>Pseudomonadati</taxon>
        <taxon>Thermodesulfobacteriota</taxon>
        <taxon>Desulfovibrionia</taxon>
        <taxon>Desulfovibrionales</taxon>
        <taxon>Desulfovibrionaceae</taxon>
        <taxon>Solidesulfovibrio</taxon>
    </lineage>
</organism>
<evidence type="ECO:0000259" key="3">
    <source>
        <dbReference type="PROSITE" id="PS50112"/>
    </source>
</evidence>
<dbReference type="Pfam" id="PF08447">
    <property type="entry name" value="PAS_3"/>
    <property type="match status" value="1"/>
</dbReference>
<evidence type="ECO:0000313" key="6">
    <source>
        <dbReference type="EMBL" id="EFL52528.1"/>
    </source>
</evidence>
<sequence>MANDSLSADALAAENAVLQRRIAELERLHEECLLTEQALRQGEERYRRLLESVTDYVYTVQVANGRAVSTVHGPNCVAVTGYTAQEYQDNPLLWLTMVPDEDRPAVLEHARQVLEGDPTPIEHRIIHKDGTVRYVRNTPVVHRDASGALVAYDGIINDITERRRAEALITRMSLHDGLTGLPNRVLFMDRLRQTLRLAERSHERAAVYFIDLDRFKGVNDAFGHETGDKVLQETARRLAGCVRRSDTVARLGGDEFVALTPAVGDADHAGVIAAKMVAVLRKPFSVSGHDCQLGGSVGVALYPEDGVRAGELVRRADAAMYAAKNAGRNAWRMAQDAVPGPSADPAEQPPPQEVEGP</sequence>
<evidence type="ECO:0000259" key="4">
    <source>
        <dbReference type="PROSITE" id="PS50113"/>
    </source>
</evidence>
<keyword evidence="1" id="KW-0175">Coiled coil</keyword>
<feature type="compositionally biased region" description="Pro residues" evidence="2">
    <location>
        <begin position="347"/>
        <end position="357"/>
    </location>
</feature>
<evidence type="ECO:0000256" key="2">
    <source>
        <dbReference type="SAM" id="MobiDB-lite"/>
    </source>
</evidence>
<dbReference type="PANTHER" id="PTHR46663">
    <property type="entry name" value="DIGUANYLATE CYCLASE DGCT-RELATED"/>
    <property type="match status" value="1"/>
</dbReference>
<dbReference type="RefSeq" id="WP_005991029.1">
    <property type="nucleotide sequence ID" value="NZ_AECZ01000003.1"/>
</dbReference>
<feature type="coiled-coil region" evidence="1">
    <location>
        <begin position="8"/>
        <end position="45"/>
    </location>
</feature>
<dbReference type="InterPro" id="IPR001610">
    <property type="entry name" value="PAC"/>
</dbReference>
<dbReference type="eggNOG" id="COG2199">
    <property type="taxonomic scope" value="Bacteria"/>
</dbReference>
<dbReference type="PROSITE" id="PS50113">
    <property type="entry name" value="PAC"/>
    <property type="match status" value="1"/>
</dbReference>
<evidence type="ECO:0000313" key="7">
    <source>
        <dbReference type="Proteomes" id="UP000006250"/>
    </source>
</evidence>
<name>E1JSP5_SOLFR</name>
<dbReference type="OrthoDB" id="5333838at2"/>
<feature type="domain" description="GGDEF" evidence="5">
    <location>
        <begin position="203"/>
        <end position="336"/>
    </location>
</feature>
<feature type="domain" description="PAS" evidence="3">
    <location>
        <begin position="42"/>
        <end position="117"/>
    </location>
</feature>
<dbReference type="NCBIfam" id="TIGR00254">
    <property type="entry name" value="GGDEF"/>
    <property type="match status" value="1"/>
</dbReference>
<proteinExistence type="predicted"/>
<dbReference type="InterPro" id="IPR000700">
    <property type="entry name" value="PAS-assoc_C"/>
</dbReference>
<dbReference type="InterPro" id="IPR000014">
    <property type="entry name" value="PAS"/>
</dbReference>
<dbReference type="AlphaFoldDB" id="E1JSP5"/>
<dbReference type="InterPro" id="IPR013655">
    <property type="entry name" value="PAS_fold_3"/>
</dbReference>
<feature type="region of interest" description="Disordered" evidence="2">
    <location>
        <begin position="333"/>
        <end position="357"/>
    </location>
</feature>
<accession>E1JSP5</accession>
<dbReference type="InterPro" id="IPR000160">
    <property type="entry name" value="GGDEF_dom"/>
</dbReference>
<dbReference type="CDD" id="cd01949">
    <property type="entry name" value="GGDEF"/>
    <property type="match status" value="1"/>
</dbReference>
<dbReference type="PROSITE" id="PS50887">
    <property type="entry name" value="GGDEF"/>
    <property type="match status" value="1"/>
</dbReference>
<dbReference type="InterPro" id="IPR052163">
    <property type="entry name" value="DGC-Regulatory_Protein"/>
</dbReference>
<dbReference type="PROSITE" id="PS50112">
    <property type="entry name" value="PAS"/>
    <property type="match status" value="1"/>
</dbReference>
<dbReference type="Gene3D" id="3.30.450.20">
    <property type="entry name" value="PAS domain"/>
    <property type="match status" value="1"/>
</dbReference>
<gene>
    <name evidence="6" type="ORF">DesfrDRAFT_0634</name>
</gene>
<dbReference type="EMBL" id="AECZ01000003">
    <property type="protein sequence ID" value="EFL52528.1"/>
    <property type="molecule type" value="Genomic_DNA"/>
</dbReference>
<dbReference type="InterPro" id="IPR043128">
    <property type="entry name" value="Rev_trsase/Diguanyl_cyclase"/>
</dbReference>
<feature type="domain" description="PAC" evidence="4">
    <location>
        <begin position="119"/>
        <end position="171"/>
    </location>
</feature>
<evidence type="ECO:0000259" key="5">
    <source>
        <dbReference type="PROSITE" id="PS50887"/>
    </source>
</evidence>
<dbReference type="FunFam" id="3.30.70.270:FF:000001">
    <property type="entry name" value="Diguanylate cyclase domain protein"/>
    <property type="match status" value="1"/>
</dbReference>